<feature type="transmembrane region" description="Helical" evidence="7">
    <location>
        <begin position="290"/>
        <end position="310"/>
    </location>
</feature>
<name>A0A1T4J6I8_WEICO</name>
<dbReference type="PANTHER" id="PTHR43414">
    <property type="entry name" value="MULTIDRUG RESISTANCE PROTEIN MDTG"/>
    <property type="match status" value="1"/>
</dbReference>
<feature type="transmembrane region" description="Helical" evidence="7">
    <location>
        <begin position="86"/>
        <end position="104"/>
    </location>
</feature>
<dbReference type="Pfam" id="PF07690">
    <property type="entry name" value="MFS_1"/>
    <property type="match status" value="1"/>
</dbReference>
<dbReference type="Pfam" id="PF00083">
    <property type="entry name" value="Sugar_tr"/>
    <property type="match status" value="1"/>
</dbReference>
<dbReference type="PRINTS" id="PR01035">
    <property type="entry name" value="TCRTETA"/>
</dbReference>
<feature type="domain" description="Major facilitator superfamily (MFS) profile" evidence="8">
    <location>
        <begin position="15"/>
        <end position="402"/>
    </location>
</feature>
<gene>
    <name evidence="10" type="ORF">HAU20_00040</name>
    <name evidence="9" type="ORF">HAU43_01440</name>
</gene>
<protein>
    <submittedName>
        <fullName evidence="10">Multidrug efflux MFS transporter</fullName>
    </submittedName>
</protein>
<feature type="transmembrane region" description="Helical" evidence="7">
    <location>
        <begin position="110"/>
        <end position="129"/>
    </location>
</feature>
<dbReference type="RefSeq" id="WP_003610768.1">
    <property type="nucleotide sequence ID" value="NZ_ALXH01000004.1"/>
</dbReference>
<keyword evidence="4 7" id="KW-0812">Transmembrane</keyword>
<evidence type="ECO:0000313" key="11">
    <source>
        <dbReference type="Proteomes" id="UP000728106"/>
    </source>
</evidence>
<dbReference type="InterPro" id="IPR005828">
    <property type="entry name" value="MFS_sugar_transport-like"/>
</dbReference>
<feature type="transmembrane region" description="Helical" evidence="7">
    <location>
        <begin position="173"/>
        <end position="193"/>
    </location>
</feature>
<dbReference type="Proteomes" id="UP000728106">
    <property type="component" value="Unassembled WGS sequence"/>
</dbReference>
<comment type="subcellular location">
    <subcellularLocation>
        <location evidence="1">Cell membrane</location>
        <topology evidence="1">Multi-pass membrane protein</topology>
    </subcellularLocation>
</comment>
<dbReference type="InterPro" id="IPR011701">
    <property type="entry name" value="MFS"/>
</dbReference>
<keyword evidence="2" id="KW-0813">Transport</keyword>
<accession>A0A1T4J6I8</accession>
<dbReference type="InterPro" id="IPR001958">
    <property type="entry name" value="Tet-R_TetA/multi-R_MdtG-like"/>
</dbReference>
<comment type="caution">
    <text evidence="10">The sequence shown here is derived from an EMBL/GenBank/DDBJ whole genome shotgun (WGS) entry which is preliminary data.</text>
</comment>
<sequence length="410" mass="44896">MIQRRLSGLPTWQRNLYVLWFGVFMTGIGFSEVMPFLSLYVDTLGHFTKNQLTFYSGAAFAITFLMTAIVSPFWGKLADSKGRKLMLLRASLGMAIVFLLMGAAQNIWQLIFLRALQGLFGGFISNANAMIATQTPKERSGYALGLLVTGVTGGNLLGPFLGGVLASLVSYRISFVITGIIFLLVFTLTLTMVKEEFTPIERGASPSRKEVFQMLKFPKLTIVLFTTTLIIQMVNQSISPIVALFVRELNHGAPSTTFLAGLVAAMPGIATMIAAPRFGRIGDRIGTNRMIMIGFALAFIFMLPTGFVTAVWQLVILRFMIGISDATMLPAVQTMLSKSTPREITSRIFAYNQSFQSLGAVAGPMLGTLVATYFDYNGIFMVSAALIVVNAIIFGTNTRFLRHTDDDVND</sequence>
<evidence type="ECO:0000256" key="1">
    <source>
        <dbReference type="ARBA" id="ARBA00004651"/>
    </source>
</evidence>
<evidence type="ECO:0000256" key="6">
    <source>
        <dbReference type="ARBA" id="ARBA00023136"/>
    </source>
</evidence>
<dbReference type="AlphaFoldDB" id="A0A1T4J6I8"/>
<evidence type="ECO:0000259" key="8">
    <source>
        <dbReference type="PROSITE" id="PS50850"/>
    </source>
</evidence>
<feature type="transmembrane region" description="Helical" evidence="7">
    <location>
        <begin position="376"/>
        <end position="394"/>
    </location>
</feature>
<evidence type="ECO:0000313" key="9">
    <source>
        <dbReference type="EMBL" id="MBJ7631777.1"/>
    </source>
</evidence>
<evidence type="ECO:0000256" key="7">
    <source>
        <dbReference type="SAM" id="Phobius"/>
    </source>
</evidence>
<evidence type="ECO:0000256" key="4">
    <source>
        <dbReference type="ARBA" id="ARBA00022692"/>
    </source>
</evidence>
<feature type="transmembrane region" description="Helical" evidence="7">
    <location>
        <begin position="222"/>
        <end position="246"/>
    </location>
</feature>
<dbReference type="CDD" id="cd17391">
    <property type="entry name" value="MFS_MdtG_MDR_like"/>
    <property type="match status" value="1"/>
</dbReference>
<evidence type="ECO:0000256" key="5">
    <source>
        <dbReference type="ARBA" id="ARBA00022989"/>
    </source>
</evidence>
<dbReference type="GO" id="GO:0005886">
    <property type="term" value="C:plasma membrane"/>
    <property type="evidence" value="ECO:0007669"/>
    <property type="project" value="UniProtKB-SubCell"/>
</dbReference>
<evidence type="ECO:0000256" key="2">
    <source>
        <dbReference type="ARBA" id="ARBA00022448"/>
    </source>
</evidence>
<feature type="transmembrane region" description="Helical" evidence="7">
    <location>
        <begin position="52"/>
        <end position="74"/>
    </location>
</feature>
<dbReference type="PROSITE" id="PS50850">
    <property type="entry name" value="MFS"/>
    <property type="match status" value="1"/>
</dbReference>
<keyword evidence="5 7" id="KW-1133">Transmembrane helix</keyword>
<dbReference type="InterPro" id="IPR020846">
    <property type="entry name" value="MFS_dom"/>
</dbReference>
<keyword evidence="11" id="KW-1185">Reference proteome</keyword>
<feature type="transmembrane region" description="Helical" evidence="7">
    <location>
        <begin position="16"/>
        <end position="40"/>
    </location>
</feature>
<keyword evidence="3" id="KW-1003">Cell membrane</keyword>
<dbReference type="Gene3D" id="1.20.1250.20">
    <property type="entry name" value="MFS general substrate transporter like domains"/>
    <property type="match status" value="2"/>
</dbReference>
<dbReference type="OrthoDB" id="65739at2"/>
<feature type="transmembrane region" description="Helical" evidence="7">
    <location>
        <begin position="258"/>
        <end position="278"/>
    </location>
</feature>
<proteinExistence type="predicted"/>
<dbReference type="EMBL" id="JAAOCX010000001">
    <property type="protein sequence ID" value="MBJ7631777.1"/>
    <property type="molecule type" value="Genomic_DNA"/>
</dbReference>
<organism evidence="10 11">
    <name type="scientific">Weissella confusa</name>
    <name type="common">Lactobacillus confusus</name>
    <dbReference type="NCBI Taxonomy" id="1583"/>
    <lineage>
        <taxon>Bacteria</taxon>
        <taxon>Bacillati</taxon>
        <taxon>Bacillota</taxon>
        <taxon>Bacilli</taxon>
        <taxon>Lactobacillales</taxon>
        <taxon>Lactobacillaceae</taxon>
        <taxon>Weissella</taxon>
    </lineage>
</organism>
<feature type="transmembrane region" description="Helical" evidence="7">
    <location>
        <begin position="141"/>
        <end position="161"/>
    </location>
</feature>
<keyword evidence="6 7" id="KW-0472">Membrane</keyword>
<evidence type="ECO:0000256" key="3">
    <source>
        <dbReference type="ARBA" id="ARBA00022475"/>
    </source>
</evidence>
<dbReference type="SUPFAM" id="SSF103473">
    <property type="entry name" value="MFS general substrate transporter"/>
    <property type="match status" value="1"/>
</dbReference>
<dbReference type="GO" id="GO:0022857">
    <property type="term" value="F:transmembrane transporter activity"/>
    <property type="evidence" value="ECO:0007669"/>
    <property type="project" value="InterPro"/>
</dbReference>
<evidence type="ECO:0000313" key="10">
    <source>
        <dbReference type="EMBL" id="MBJ7637815.1"/>
    </source>
</evidence>
<reference evidence="10" key="1">
    <citation type="submission" date="2020-02" db="EMBL/GenBank/DDBJ databases">
        <authorList>
            <person name="Fontana A."/>
            <person name="Patrone V."/>
            <person name="Morelli L."/>
        </authorList>
    </citation>
    <scope>NUCLEOTIDE SEQUENCE</scope>
    <source>
        <strain evidence="9">CCUG 30943</strain>
        <strain evidence="10">CCUG 43002</strain>
    </source>
</reference>
<reference evidence="10 11" key="2">
    <citation type="journal article" date="2021" name="Int. J. Food Microbiol.">
        <title>Safety demonstration of a microbial species for use in the food chain: Weissella confusa.</title>
        <authorList>
            <person name="Bourdichon F."/>
            <person name="Patrone V."/>
            <person name="Fontana A."/>
            <person name="Milani G."/>
            <person name="Morelli L."/>
        </authorList>
    </citation>
    <scope>NUCLEOTIDE SEQUENCE [LARGE SCALE GENOMIC DNA]</scope>
    <source>
        <strain evidence="9">CCUG 30943</strain>
        <strain evidence="10 11">CCUG 43002</strain>
    </source>
</reference>
<dbReference type="PANTHER" id="PTHR43414:SF6">
    <property type="entry name" value="MULTIDRUG RESISTANCE PROTEIN MDTG"/>
    <property type="match status" value="1"/>
</dbReference>
<dbReference type="Proteomes" id="UP000808038">
    <property type="component" value="Unassembled WGS sequence"/>
</dbReference>
<dbReference type="EMBL" id="JAAOCP010000001">
    <property type="protein sequence ID" value="MBJ7637815.1"/>
    <property type="molecule type" value="Genomic_DNA"/>
</dbReference>
<dbReference type="InterPro" id="IPR036259">
    <property type="entry name" value="MFS_trans_sf"/>
</dbReference>